<comment type="caution">
    <text evidence="3">The sequence shown here is derived from an EMBL/GenBank/DDBJ whole genome shotgun (WGS) entry which is preliminary data.</text>
</comment>
<dbReference type="GO" id="GO:0005856">
    <property type="term" value="C:cytoskeleton"/>
    <property type="evidence" value="ECO:0007669"/>
    <property type="project" value="TreeGrafter"/>
</dbReference>
<sequence>MFHAAFTETISSIENRLNNLKMTCDFLMSDADIQKVFGIILAFGNYMNGGNRNRGQADGFGLEILPKLKDVKKKRK</sequence>
<dbReference type="PANTHER" id="PTHR45920">
    <property type="entry name" value="FORMIN HOMOLOGY 2 DOMAIN CONTAINING, ISOFORM I"/>
    <property type="match status" value="1"/>
</dbReference>
<name>A0AAV4U7A3_CAEEX</name>
<dbReference type="EMBL" id="BPLR01012393">
    <property type="protein sequence ID" value="GIY53697.1"/>
    <property type="molecule type" value="Genomic_DNA"/>
</dbReference>
<gene>
    <name evidence="3" type="primary">FMN2</name>
    <name evidence="3" type="ORF">CEXT_414471</name>
</gene>
<evidence type="ECO:0000313" key="3">
    <source>
        <dbReference type="EMBL" id="GIY53697.1"/>
    </source>
</evidence>
<dbReference type="InterPro" id="IPR015425">
    <property type="entry name" value="FH2_Formin"/>
</dbReference>
<dbReference type="PANTHER" id="PTHR45920:SF7">
    <property type="entry name" value="FORMIN-G"/>
    <property type="match status" value="1"/>
</dbReference>
<reference evidence="3 4" key="1">
    <citation type="submission" date="2021-06" db="EMBL/GenBank/DDBJ databases">
        <title>Caerostris extrusa draft genome.</title>
        <authorList>
            <person name="Kono N."/>
            <person name="Arakawa K."/>
        </authorList>
    </citation>
    <scope>NUCLEOTIDE SEQUENCE [LARGE SCALE GENOMIC DNA]</scope>
</reference>
<evidence type="ECO:0000256" key="1">
    <source>
        <dbReference type="ARBA" id="ARBA00005271"/>
    </source>
</evidence>
<dbReference type="GO" id="GO:0030866">
    <property type="term" value="P:cortical actin cytoskeleton organization"/>
    <property type="evidence" value="ECO:0007669"/>
    <property type="project" value="TreeGrafter"/>
</dbReference>
<proteinExistence type="inferred from homology"/>
<dbReference type="PROSITE" id="PS51444">
    <property type="entry name" value="FH2"/>
    <property type="match status" value="1"/>
</dbReference>
<organism evidence="3 4">
    <name type="scientific">Caerostris extrusa</name>
    <name type="common">Bark spider</name>
    <name type="synonym">Caerostris bankana</name>
    <dbReference type="NCBI Taxonomy" id="172846"/>
    <lineage>
        <taxon>Eukaryota</taxon>
        <taxon>Metazoa</taxon>
        <taxon>Ecdysozoa</taxon>
        <taxon>Arthropoda</taxon>
        <taxon>Chelicerata</taxon>
        <taxon>Arachnida</taxon>
        <taxon>Araneae</taxon>
        <taxon>Araneomorphae</taxon>
        <taxon>Entelegynae</taxon>
        <taxon>Araneoidea</taxon>
        <taxon>Araneidae</taxon>
        <taxon>Caerostris</taxon>
    </lineage>
</organism>
<dbReference type="Gene3D" id="1.20.58.2220">
    <property type="entry name" value="Formin, FH2 domain"/>
    <property type="match status" value="1"/>
</dbReference>
<dbReference type="AlphaFoldDB" id="A0AAV4U7A3"/>
<dbReference type="InterPro" id="IPR042201">
    <property type="entry name" value="FH2_Formin_sf"/>
</dbReference>
<dbReference type="Proteomes" id="UP001054945">
    <property type="component" value="Unassembled WGS sequence"/>
</dbReference>
<accession>A0AAV4U7A3</accession>
<dbReference type="Pfam" id="PF02181">
    <property type="entry name" value="FH2"/>
    <property type="match status" value="1"/>
</dbReference>
<protein>
    <submittedName>
        <fullName evidence="3">Formin-2</fullName>
    </submittedName>
</protein>
<evidence type="ECO:0000259" key="2">
    <source>
        <dbReference type="PROSITE" id="PS51444"/>
    </source>
</evidence>
<dbReference type="GO" id="GO:0051015">
    <property type="term" value="F:actin filament binding"/>
    <property type="evidence" value="ECO:0007669"/>
    <property type="project" value="TreeGrafter"/>
</dbReference>
<dbReference type="GO" id="GO:0005737">
    <property type="term" value="C:cytoplasm"/>
    <property type="evidence" value="ECO:0007669"/>
    <property type="project" value="TreeGrafter"/>
</dbReference>
<feature type="non-terminal residue" evidence="3">
    <location>
        <position position="76"/>
    </location>
</feature>
<keyword evidence="4" id="KW-1185">Reference proteome</keyword>
<dbReference type="SUPFAM" id="SSF101447">
    <property type="entry name" value="Formin homology 2 domain (FH2 domain)"/>
    <property type="match status" value="1"/>
</dbReference>
<evidence type="ECO:0000313" key="4">
    <source>
        <dbReference type="Proteomes" id="UP001054945"/>
    </source>
</evidence>
<feature type="domain" description="FH2" evidence="2">
    <location>
        <begin position="1"/>
        <end position="76"/>
    </location>
</feature>
<comment type="similarity">
    <text evidence="1">Belongs to the formin homology family. Cappuccino subfamily.</text>
</comment>